<dbReference type="AlphaFoldDB" id="A0A7J8H272"/>
<feature type="compositionally biased region" description="Basic and acidic residues" evidence="1">
    <location>
        <begin position="55"/>
        <end position="64"/>
    </location>
</feature>
<keyword evidence="3" id="KW-1185">Reference proteome</keyword>
<comment type="caution">
    <text evidence="2">The sequence shown here is derived from an EMBL/GenBank/DDBJ whole genome shotgun (WGS) entry which is preliminary data.</text>
</comment>
<organism evidence="2 3">
    <name type="scientific">Rousettus aegyptiacus</name>
    <name type="common">Egyptian fruit bat</name>
    <name type="synonym">Pteropus aegyptiacus</name>
    <dbReference type="NCBI Taxonomy" id="9407"/>
    <lineage>
        <taxon>Eukaryota</taxon>
        <taxon>Metazoa</taxon>
        <taxon>Chordata</taxon>
        <taxon>Craniata</taxon>
        <taxon>Vertebrata</taxon>
        <taxon>Euteleostomi</taxon>
        <taxon>Mammalia</taxon>
        <taxon>Eutheria</taxon>
        <taxon>Laurasiatheria</taxon>
        <taxon>Chiroptera</taxon>
        <taxon>Yinpterochiroptera</taxon>
        <taxon>Pteropodoidea</taxon>
        <taxon>Pteropodidae</taxon>
        <taxon>Rousettinae</taxon>
        <taxon>Rousettus</taxon>
    </lineage>
</organism>
<dbReference type="EMBL" id="JACASE010000005">
    <property type="protein sequence ID" value="KAF6466161.1"/>
    <property type="molecule type" value="Genomic_DNA"/>
</dbReference>
<sequence>MSSLCGLGPVFPKKHCGIGQAPRGLCSFPGLRPPPGNTPTQNTKPVKKKKKQAEKHHEENEDKPQTGSHTRGREFVSETCTEPLKLSNEKMTHPVHKPATIETDRSLSPREDHVKTTAQQRAGRTPTAHRPGHSPGQQPRALAGRGPAGMSLAPVATHNGAATWEDSWVGSCRTKGTLAARSSNHAPWDLP</sequence>
<protein>
    <submittedName>
        <fullName evidence="2">Uncharacterized protein</fullName>
    </submittedName>
</protein>
<evidence type="ECO:0000313" key="3">
    <source>
        <dbReference type="Proteomes" id="UP000593571"/>
    </source>
</evidence>
<feature type="compositionally biased region" description="Basic and acidic residues" evidence="1">
    <location>
        <begin position="102"/>
        <end position="115"/>
    </location>
</feature>
<gene>
    <name evidence="2" type="ORF">HJG63_011438</name>
</gene>
<evidence type="ECO:0000313" key="2">
    <source>
        <dbReference type="EMBL" id="KAF6466161.1"/>
    </source>
</evidence>
<accession>A0A7J8H272</accession>
<feature type="compositionally biased region" description="Basic residues" evidence="1">
    <location>
        <begin position="45"/>
        <end position="54"/>
    </location>
</feature>
<feature type="region of interest" description="Disordered" evidence="1">
    <location>
        <begin position="16"/>
        <end position="153"/>
    </location>
</feature>
<proteinExistence type="predicted"/>
<dbReference type="Proteomes" id="UP000593571">
    <property type="component" value="Unassembled WGS sequence"/>
</dbReference>
<reference evidence="2 3" key="1">
    <citation type="journal article" date="2020" name="Nature">
        <title>Six reference-quality genomes reveal evolution of bat adaptations.</title>
        <authorList>
            <person name="Jebb D."/>
            <person name="Huang Z."/>
            <person name="Pippel M."/>
            <person name="Hughes G.M."/>
            <person name="Lavrichenko K."/>
            <person name="Devanna P."/>
            <person name="Winkler S."/>
            <person name="Jermiin L.S."/>
            <person name="Skirmuntt E.C."/>
            <person name="Katzourakis A."/>
            <person name="Burkitt-Gray L."/>
            <person name="Ray D.A."/>
            <person name="Sullivan K.A.M."/>
            <person name="Roscito J.G."/>
            <person name="Kirilenko B.M."/>
            <person name="Davalos L.M."/>
            <person name="Corthals A.P."/>
            <person name="Power M.L."/>
            <person name="Jones G."/>
            <person name="Ransome R.D."/>
            <person name="Dechmann D.K.N."/>
            <person name="Locatelli A.G."/>
            <person name="Puechmaille S.J."/>
            <person name="Fedrigo O."/>
            <person name="Jarvis E.D."/>
            <person name="Hiller M."/>
            <person name="Vernes S.C."/>
            <person name="Myers E.W."/>
            <person name="Teeling E.C."/>
        </authorList>
    </citation>
    <scope>NUCLEOTIDE SEQUENCE [LARGE SCALE GENOMIC DNA]</scope>
    <source>
        <strain evidence="2">MRouAeg1</strain>
        <tissue evidence="2">Muscle</tissue>
    </source>
</reference>
<name>A0A7J8H272_ROUAE</name>
<evidence type="ECO:0000256" key="1">
    <source>
        <dbReference type="SAM" id="MobiDB-lite"/>
    </source>
</evidence>